<comment type="similarity">
    <text evidence="1">Belongs to the 'phage' integrase family.</text>
</comment>
<accession>A0A0F3MLM1</accession>
<dbReference type="Pfam" id="PF00589">
    <property type="entry name" value="Phage_integrase"/>
    <property type="match status" value="1"/>
</dbReference>
<dbReference type="Gene3D" id="1.10.443.10">
    <property type="entry name" value="Intergrase catalytic core"/>
    <property type="match status" value="1"/>
</dbReference>
<dbReference type="STRING" id="1359168.OCHUTO_0804"/>
<dbReference type="PANTHER" id="PTHR30629:SF2">
    <property type="entry name" value="PROPHAGE INTEGRASE INTS-RELATED"/>
    <property type="match status" value="1"/>
</dbReference>
<protein>
    <submittedName>
        <fullName evidence="5">Phage integrase family protein</fullName>
    </submittedName>
</protein>
<dbReference type="CDD" id="cd00796">
    <property type="entry name" value="INT_Rci_Hp1_C"/>
    <property type="match status" value="1"/>
</dbReference>
<dbReference type="Proteomes" id="UP000033616">
    <property type="component" value="Unassembled WGS sequence"/>
</dbReference>
<evidence type="ECO:0000259" key="4">
    <source>
        <dbReference type="PROSITE" id="PS51898"/>
    </source>
</evidence>
<dbReference type="SUPFAM" id="SSF56349">
    <property type="entry name" value="DNA breaking-rejoining enzymes"/>
    <property type="match status" value="1"/>
</dbReference>
<organism evidence="5 6">
    <name type="scientific">Orientia chuto str. Dubai</name>
    <dbReference type="NCBI Taxonomy" id="1359168"/>
    <lineage>
        <taxon>Bacteria</taxon>
        <taxon>Pseudomonadati</taxon>
        <taxon>Pseudomonadota</taxon>
        <taxon>Alphaproteobacteria</taxon>
        <taxon>Rickettsiales</taxon>
        <taxon>Rickettsiaceae</taxon>
        <taxon>Rickettsieae</taxon>
        <taxon>Orientia</taxon>
    </lineage>
</organism>
<evidence type="ECO:0000313" key="6">
    <source>
        <dbReference type="Proteomes" id="UP000033616"/>
    </source>
</evidence>
<keyword evidence="2" id="KW-0229">DNA integration</keyword>
<keyword evidence="3" id="KW-0233">DNA recombination</keyword>
<dbReference type="InterPro" id="IPR050808">
    <property type="entry name" value="Phage_Integrase"/>
</dbReference>
<dbReference type="GO" id="GO:0006310">
    <property type="term" value="P:DNA recombination"/>
    <property type="evidence" value="ECO:0007669"/>
    <property type="project" value="UniProtKB-KW"/>
</dbReference>
<dbReference type="AlphaFoldDB" id="A0A0F3MLM1"/>
<dbReference type="InterPro" id="IPR002104">
    <property type="entry name" value="Integrase_catalytic"/>
</dbReference>
<sequence>MEKNPTQGIERNKEQSRERYITKEEMVRFRQVLNEEKNELIKDFILILLYTGVRKTNVLEMEWKDISIAEEVWNIPKTKNGKPQNVALTKEVIEILKKRKLESKSKWVLQSDTSKSGHLEHPYRAWYKICQKASMENLRIHDLRRTFATWMVDEGVSPYVMRVVLNHGSIHSTSIYARANLGLVRQYMSKVTQMMNECTGSSVL</sequence>
<dbReference type="PROSITE" id="PS51898">
    <property type="entry name" value="TYR_RECOMBINASE"/>
    <property type="match status" value="1"/>
</dbReference>
<feature type="domain" description="Tyr recombinase" evidence="4">
    <location>
        <begin position="16"/>
        <end position="189"/>
    </location>
</feature>
<dbReference type="GO" id="GO:0015074">
    <property type="term" value="P:DNA integration"/>
    <property type="evidence" value="ECO:0007669"/>
    <property type="project" value="UniProtKB-KW"/>
</dbReference>
<keyword evidence="6" id="KW-1185">Reference proteome</keyword>
<dbReference type="RefSeq" id="WP_232296979.1">
    <property type="nucleotide sequence ID" value="NZ_LANP01000021.1"/>
</dbReference>
<proteinExistence type="inferred from homology"/>
<evidence type="ECO:0000313" key="5">
    <source>
        <dbReference type="EMBL" id="KJV55509.1"/>
    </source>
</evidence>
<reference evidence="5 6" key="1">
    <citation type="submission" date="2015-02" db="EMBL/GenBank/DDBJ databases">
        <title>Genome Sequencing of Rickettsiales.</title>
        <authorList>
            <person name="Daugherty S.C."/>
            <person name="Su Q."/>
            <person name="Abolude K."/>
            <person name="Beier-Sexton M."/>
            <person name="Carlyon J.A."/>
            <person name="Carter R."/>
            <person name="Day N.P."/>
            <person name="Dumler S.J."/>
            <person name="Dyachenko V."/>
            <person name="Godinez A."/>
            <person name="Kurtti T.J."/>
            <person name="Lichay M."/>
            <person name="Mullins K.E."/>
            <person name="Ott S."/>
            <person name="Pappas-Brown V."/>
            <person name="Paris D.H."/>
            <person name="Patel P."/>
            <person name="Richards A.L."/>
            <person name="Sadzewicz L."/>
            <person name="Sears K."/>
            <person name="Seidman D."/>
            <person name="Sengamalay N."/>
            <person name="Stenos J."/>
            <person name="Tallon L.J."/>
            <person name="Vincent G."/>
            <person name="Fraser C.M."/>
            <person name="Munderloh U."/>
            <person name="Dunning-Hotopp J.C."/>
        </authorList>
    </citation>
    <scope>NUCLEOTIDE SEQUENCE [LARGE SCALE GENOMIC DNA]</scope>
    <source>
        <strain evidence="5 6">Fuller</strain>
    </source>
</reference>
<gene>
    <name evidence="5" type="ORF">OCHUTO_0804</name>
</gene>
<dbReference type="InterPro" id="IPR013762">
    <property type="entry name" value="Integrase-like_cat_sf"/>
</dbReference>
<dbReference type="PANTHER" id="PTHR30629">
    <property type="entry name" value="PROPHAGE INTEGRASE"/>
    <property type="match status" value="1"/>
</dbReference>
<dbReference type="PATRIC" id="fig|1359168.3.peg.531"/>
<name>A0A0F3MLM1_9RICK</name>
<evidence type="ECO:0000256" key="2">
    <source>
        <dbReference type="ARBA" id="ARBA00022908"/>
    </source>
</evidence>
<evidence type="ECO:0000256" key="3">
    <source>
        <dbReference type="ARBA" id="ARBA00023172"/>
    </source>
</evidence>
<evidence type="ECO:0000256" key="1">
    <source>
        <dbReference type="ARBA" id="ARBA00008857"/>
    </source>
</evidence>
<dbReference type="EMBL" id="LANP01000021">
    <property type="protein sequence ID" value="KJV55509.1"/>
    <property type="molecule type" value="Genomic_DNA"/>
</dbReference>
<comment type="caution">
    <text evidence="5">The sequence shown here is derived from an EMBL/GenBank/DDBJ whole genome shotgun (WGS) entry which is preliminary data.</text>
</comment>
<dbReference type="GO" id="GO:0003677">
    <property type="term" value="F:DNA binding"/>
    <property type="evidence" value="ECO:0007669"/>
    <property type="project" value="InterPro"/>
</dbReference>
<dbReference type="InterPro" id="IPR011010">
    <property type="entry name" value="DNA_brk_join_enz"/>
</dbReference>